<dbReference type="PANTHER" id="PTHR46796">
    <property type="entry name" value="HTH-TYPE TRANSCRIPTIONAL ACTIVATOR RHAS-RELATED"/>
    <property type="match status" value="1"/>
</dbReference>
<dbReference type="PROSITE" id="PS00041">
    <property type="entry name" value="HTH_ARAC_FAMILY_1"/>
    <property type="match status" value="1"/>
</dbReference>
<evidence type="ECO:0000256" key="2">
    <source>
        <dbReference type="ARBA" id="ARBA00023125"/>
    </source>
</evidence>
<dbReference type="Pfam" id="PF12833">
    <property type="entry name" value="HTH_18"/>
    <property type="match status" value="1"/>
</dbReference>
<evidence type="ECO:0000256" key="1">
    <source>
        <dbReference type="ARBA" id="ARBA00023015"/>
    </source>
</evidence>
<dbReference type="InterPro" id="IPR050204">
    <property type="entry name" value="AraC_XylS_family_regulators"/>
</dbReference>
<proteinExistence type="predicted"/>
<dbReference type="SUPFAM" id="SSF53807">
    <property type="entry name" value="Helical backbone' metal receptor"/>
    <property type="match status" value="1"/>
</dbReference>
<dbReference type="Gene3D" id="1.10.10.60">
    <property type="entry name" value="Homeodomain-like"/>
    <property type="match status" value="2"/>
</dbReference>
<dbReference type="EMBL" id="SSOB01000019">
    <property type="protein sequence ID" value="THF77593.1"/>
    <property type="molecule type" value="Genomic_DNA"/>
</dbReference>
<reference evidence="7 8" key="1">
    <citation type="submission" date="2019-04" db="EMBL/GenBank/DDBJ databases">
        <title>Cohnella sp. nov. isolated from preserved vegetables.</title>
        <authorList>
            <person name="Lin S.-Y."/>
            <person name="Hung M.-H."/>
            <person name="Young C.-C."/>
        </authorList>
    </citation>
    <scope>NUCLEOTIDE SEQUENCE [LARGE SCALE GENOMIC DNA]</scope>
    <source>
        <strain evidence="7 8">CC-MHH1044</strain>
    </source>
</reference>
<comment type="caution">
    <text evidence="7">The sequence shown here is derived from an EMBL/GenBank/DDBJ whole genome shotgun (WGS) entry which is preliminary data.</text>
</comment>
<dbReference type="RefSeq" id="WP_136370893.1">
    <property type="nucleotide sequence ID" value="NZ_SSOB01000019.1"/>
</dbReference>
<dbReference type="InterPro" id="IPR002491">
    <property type="entry name" value="ABC_transptr_periplasmic_BD"/>
</dbReference>
<feature type="domain" description="Fe/B12 periplasmic-binding" evidence="6">
    <location>
        <begin position="267"/>
        <end position="526"/>
    </location>
</feature>
<evidence type="ECO:0000313" key="8">
    <source>
        <dbReference type="Proteomes" id="UP000310636"/>
    </source>
</evidence>
<keyword evidence="4" id="KW-0804">Transcription</keyword>
<evidence type="ECO:0000259" key="5">
    <source>
        <dbReference type="PROSITE" id="PS01124"/>
    </source>
</evidence>
<evidence type="ECO:0000256" key="3">
    <source>
        <dbReference type="ARBA" id="ARBA00023159"/>
    </source>
</evidence>
<dbReference type="InterPro" id="IPR018062">
    <property type="entry name" value="HTH_AraC-typ_CS"/>
</dbReference>
<dbReference type="GO" id="GO:0043565">
    <property type="term" value="F:sequence-specific DNA binding"/>
    <property type="evidence" value="ECO:0007669"/>
    <property type="project" value="InterPro"/>
</dbReference>
<dbReference type="SMART" id="SM00342">
    <property type="entry name" value="HTH_ARAC"/>
    <property type="match status" value="1"/>
</dbReference>
<name>A0A4V3WET1_9BACL</name>
<dbReference type="PROSITE" id="PS01124">
    <property type="entry name" value="HTH_ARAC_FAMILY_2"/>
    <property type="match status" value="1"/>
</dbReference>
<dbReference type="Gene3D" id="3.40.50.1980">
    <property type="entry name" value="Nitrogenase molybdenum iron protein domain"/>
    <property type="match status" value="2"/>
</dbReference>
<dbReference type="AlphaFoldDB" id="A0A4V3WET1"/>
<sequence>MDSLWIKLRSIEKTPSSEWTHPLGYLAAHLLLLSESDELRLTVDGRLQYLPPGGVFIGLPGQLLHVPSAEHDGELYIVRFDALEETEDGKGAMKRDDGLMQPAGVLPLPDARSAEAVEICRRAEREWLGGGPEGGLRSQAAFLELLALLQEHAVRGLPADNESLSRVRAHMERHFDRNLTIDELAEMAGLSRYYFMRQFKTNYGVSAMDYLTELRISKAKMLMEQSGLKLREIASLVGYSDEFYFFRKFKQQVGIPPATYIRNRRRRVAAYSFPNIGQLLALQIVPFAAPMDHGWTDLYRRKFRFDIETKLSHEYEFNLEALRAARPDCIIGVDLFLPKREQDRIREIAPTLFVPWLDEDWRGHLRLIADFLEMPEEAETWLRDYDRLAARTREKIRPLVGRDKVLLAHCDRDGCHVYGRHTVAGVLYEDLAIAAPERVLDIVVREHVSIQELAQFGADRILLMLPGGDDVAEAWARLTESDRWQREAVGLAGRVTPIALWPWFDYSAYAQRLFLENLPSLLSSSPSGPERSVDDR</sequence>
<keyword evidence="2" id="KW-0238">DNA-binding</keyword>
<dbReference type="InterPro" id="IPR009057">
    <property type="entry name" value="Homeodomain-like_sf"/>
</dbReference>
<accession>A0A4V3WET1</accession>
<dbReference type="Proteomes" id="UP000310636">
    <property type="component" value="Unassembled WGS sequence"/>
</dbReference>
<dbReference type="PROSITE" id="PS50983">
    <property type="entry name" value="FE_B12_PBP"/>
    <property type="match status" value="1"/>
</dbReference>
<dbReference type="SUPFAM" id="SSF51215">
    <property type="entry name" value="Regulatory protein AraC"/>
    <property type="match status" value="1"/>
</dbReference>
<dbReference type="InterPro" id="IPR037923">
    <property type="entry name" value="HTH-like"/>
</dbReference>
<dbReference type="GO" id="GO:0003700">
    <property type="term" value="F:DNA-binding transcription factor activity"/>
    <property type="evidence" value="ECO:0007669"/>
    <property type="project" value="InterPro"/>
</dbReference>
<dbReference type="OrthoDB" id="2461801at2"/>
<gene>
    <name evidence="7" type="ORF">E6C55_16385</name>
</gene>
<keyword evidence="3" id="KW-0010">Activator</keyword>
<evidence type="ECO:0000259" key="6">
    <source>
        <dbReference type="PROSITE" id="PS50983"/>
    </source>
</evidence>
<evidence type="ECO:0000256" key="4">
    <source>
        <dbReference type="ARBA" id="ARBA00023163"/>
    </source>
</evidence>
<evidence type="ECO:0000313" key="7">
    <source>
        <dbReference type="EMBL" id="THF77593.1"/>
    </source>
</evidence>
<protein>
    <submittedName>
        <fullName evidence="7">AraC family transcriptional regulator</fullName>
    </submittedName>
</protein>
<keyword evidence="1" id="KW-0805">Transcription regulation</keyword>
<dbReference type="InterPro" id="IPR018060">
    <property type="entry name" value="HTH_AraC"/>
</dbReference>
<dbReference type="SUPFAM" id="SSF46689">
    <property type="entry name" value="Homeodomain-like"/>
    <property type="match status" value="2"/>
</dbReference>
<organism evidence="7 8">
    <name type="scientific">Cohnella fermenti</name>
    <dbReference type="NCBI Taxonomy" id="2565925"/>
    <lineage>
        <taxon>Bacteria</taxon>
        <taxon>Bacillati</taxon>
        <taxon>Bacillota</taxon>
        <taxon>Bacilli</taxon>
        <taxon>Bacillales</taxon>
        <taxon>Paenibacillaceae</taxon>
        <taxon>Cohnella</taxon>
    </lineage>
</organism>
<feature type="domain" description="HTH araC/xylS-type" evidence="5">
    <location>
        <begin position="165"/>
        <end position="263"/>
    </location>
</feature>
<dbReference type="Pfam" id="PF01497">
    <property type="entry name" value="Peripla_BP_2"/>
    <property type="match status" value="1"/>
</dbReference>
<keyword evidence="8" id="KW-1185">Reference proteome</keyword>